<name>A0A9X9AC16_BACCE</name>
<comment type="caution">
    <text evidence="1">The sequence shown here is derived from an EMBL/GenBank/DDBJ whole genome shotgun (WGS) entry which is preliminary data.</text>
</comment>
<dbReference type="GO" id="GO:0004180">
    <property type="term" value="F:carboxypeptidase activity"/>
    <property type="evidence" value="ECO:0007669"/>
    <property type="project" value="UniProtKB-KW"/>
</dbReference>
<gene>
    <name evidence="1" type="ORF">FC695_07630</name>
</gene>
<dbReference type="InterPro" id="IPR012338">
    <property type="entry name" value="Beta-lactam/transpept-like"/>
</dbReference>
<sequence length="57" mass="5987">MFCNRVIAIVTVLTIFCSMVVTIGKAAAETDPAIDVEAGSAILIEANSGKILYEKNA</sequence>
<dbReference type="Proteomes" id="UP000308444">
    <property type="component" value="Unassembled WGS sequence"/>
</dbReference>
<feature type="non-terminal residue" evidence="1">
    <location>
        <position position="57"/>
    </location>
</feature>
<dbReference type="Gene3D" id="3.40.710.10">
    <property type="entry name" value="DD-peptidase/beta-lactamase superfamily"/>
    <property type="match status" value="1"/>
</dbReference>
<dbReference type="AlphaFoldDB" id="A0A9X9AC16"/>
<keyword evidence="1" id="KW-0645">Protease</keyword>
<proteinExistence type="predicted"/>
<protein>
    <submittedName>
        <fullName evidence="1">D-alanyl-D-alanine carboxypeptidase</fullName>
    </submittedName>
</protein>
<dbReference type="EMBL" id="SZOH01000415">
    <property type="protein sequence ID" value="TKJ05907.1"/>
    <property type="molecule type" value="Genomic_DNA"/>
</dbReference>
<reference evidence="1 2" key="1">
    <citation type="journal article" date="2019" name="Environ. Microbiol.">
        <title>An active ?-lactamase is a part of an orchestrated cell wall stress resistance network of Bacillus subtilis and related rhizosphere species.</title>
        <authorList>
            <person name="Bucher T."/>
            <person name="Keren-Paz A."/>
            <person name="Hausser J."/>
            <person name="Olender T."/>
            <person name="Cytryn E."/>
            <person name="Kolodkin-Gal I."/>
        </authorList>
    </citation>
    <scope>NUCLEOTIDE SEQUENCE [LARGE SCALE GENOMIC DNA]</scope>
    <source>
        <strain evidence="1 2">I32</strain>
    </source>
</reference>
<evidence type="ECO:0000313" key="2">
    <source>
        <dbReference type="Proteomes" id="UP000308444"/>
    </source>
</evidence>
<keyword evidence="1" id="KW-0121">Carboxypeptidase</keyword>
<organism evidence="1 2">
    <name type="scientific">Bacillus cereus</name>
    <dbReference type="NCBI Taxonomy" id="1396"/>
    <lineage>
        <taxon>Bacteria</taxon>
        <taxon>Bacillati</taxon>
        <taxon>Bacillota</taxon>
        <taxon>Bacilli</taxon>
        <taxon>Bacillales</taxon>
        <taxon>Bacillaceae</taxon>
        <taxon>Bacillus</taxon>
        <taxon>Bacillus cereus group</taxon>
    </lineage>
</organism>
<evidence type="ECO:0000313" key="1">
    <source>
        <dbReference type="EMBL" id="TKJ05907.1"/>
    </source>
</evidence>
<accession>A0A9X9AC16</accession>
<keyword evidence="1" id="KW-0378">Hydrolase</keyword>